<protein>
    <recommendedName>
        <fullName evidence="3">Polyketide cyclase</fullName>
    </recommendedName>
</protein>
<gene>
    <name evidence="1" type="ORF">Vqi01_44850</name>
</gene>
<dbReference type="EMBL" id="BOPC01000066">
    <property type="protein sequence ID" value="GIJ29323.1"/>
    <property type="molecule type" value="Genomic_DNA"/>
</dbReference>
<evidence type="ECO:0000313" key="1">
    <source>
        <dbReference type="EMBL" id="GIJ29323.1"/>
    </source>
</evidence>
<dbReference type="SUPFAM" id="SSF55961">
    <property type="entry name" value="Bet v1-like"/>
    <property type="match status" value="1"/>
</dbReference>
<proteinExistence type="predicted"/>
<evidence type="ECO:0000313" key="2">
    <source>
        <dbReference type="Proteomes" id="UP000653076"/>
    </source>
</evidence>
<dbReference type="Pfam" id="PF10604">
    <property type="entry name" value="Polyketide_cyc2"/>
    <property type="match status" value="1"/>
</dbReference>
<dbReference type="Gene3D" id="3.30.530.20">
    <property type="match status" value="1"/>
</dbReference>
<dbReference type="RefSeq" id="WP_204036792.1">
    <property type="nucleotide sequence ID" value="NZ_BOPC01000066.1"/>
</dbReference>
<dbReference type="InterPro" id="IPR019587">
    <property type="entry name" value="Polyketide_cyclase/dehydratase"/>
</dbReference>
<reference evidence="1 2" key="1">
    <citation type="submission" date="2021-01" db="EMBL/GenBank/DDBJ databases">
        <title>Whole genome shotgun sequence of Verrucosispora qiuiae NBRC 106684.</title>
        <authorList>
            <person name="Komaki H."/>
            <person name="Tamura T."/>
        </authorList>
    </citation>
    <scope>NUCLEOTIDE SEQUENCE [LARGE SCALE GENOMIC DNA]</scope>
    <source>
        <strain evidence="1 2">NBRC 106684</strain>
    </source>
</reference>
<accession>A0ABQ4JFX1</accession>
<dbReference type="Proteomes" id="UP000653076">
    <property type="component" value="Unassembled WGS sequence"/>
</dbReference>
<dbReference type="InterPro" id="IPR023393">
    <property type="entry name" value="START-like_dom_sf"/>
</dbReference>
<name>A0ABQ4JFX1_9ACTN</name>
<organism evidence="1 2">
    <name type="scientific">Micromonospora qiuiae</name>
    <dbReference type="NCBI Taxonomy" id="502268"/>
    <lineage>
        <taxon>Bacteria</taxon>
        <taxon>Bacillati</taxon>
        <taxon>Actinomycetota</taxon>
        <taxon>Actinomycetes</taxon>
        <taxon>Micromonosporales</taxon>
        <taxon>Micromonosporaceae</taxon>
        <taxon>Micromonospora</taxon>
    </lineage>
</organism>
<sequence length="141" mass="15739">MELVAERDVHASAARVWAVLTDVQSWPRWTESMREVQLLDGGLGLGSRVRIVQPRLLPMIWTVTEFVVERELTWTARATGVVTTATHSLRPATDGATRLRLGLHQHGLLAPVVAALLERRSRRYVELEIEGLRTAAEAPTL</sequence>
<keyword evidence="2" id="KW-1185">Reference proteome</keyword>
<comment type="caution">
    <text evidence="1">The sequence shown here is derived from an EMBL/GenBank/DDBJ whole genome shotgun (WGS) entry which is preliminary data.</text>
</comment>
<evidence type="ECO:0008006" key="3">
    <source>
        <dbReference type="Google" id="ProtNLM"/>
    </source>
</evidence>